<evidence type="ECO:0000259" key="2">
    <source>
        <dbReference type="Pfam" id="PF13529"/>
    </source>
</evidence>
<dbReference type="Gene3D" id="3.90.70.10">
    <property type="entry name" value="Cysteine proteinases"/>
    <property type="match status" value="1"/>
</dbReference>
<gene>
    <name evidence="3" type="ORF">A2531_02860</name>
</gene>
<feature type="domain" description="Peptidase C39-like" evidence="2">
    <location>
        <begin position="24"/>
        <end position="153"/>
    </location>
</feature>
<proteinExistence type="predicted"/>
<comment type="caution">
    <text evidence="3">The sequence shown here is derived from an EMBL/GenBank/DDBJ whole genome shotgun (WGS) entry which is preliminary data.</text>
</comment>
<dbReference type="Proteomes" id="UP000177579">
    <property type="component" value="Unassembled WGS sequence"/>
</dbReference>
<dbReference type="Pfam" id="PF13529">
    <property type="entry name" value="Peptidase_C39_2"/>
    <property type="match status" value="1"/>
</dbReference>
<feature type="transmembrane region" description="Helical" evidence="1">
    <location>
        <begin position="240"/>
        <end position="265"/>
    </location>
</feature>
<evidence type="ECO:0000313" key="4">
    <source>
        <dbReference type="Proteomes" id="UP000177579"/>
    </source>
</evidence>
<evidence type="ECO:0000256" key="1">
    <source>
        <dbReference type="SAM" id="Phobius"/>
    </source>
</evidence>
<dbReference type="EMBL" id="MFGO01000029">
    <property type="protein sequence ID" value="OGF40451.1"/>
    <property type="molecule type" value="Genomic_DNA"/>
</dbReference>
<keyword evidence="1" id="KW-0812">Transmembrane</keyword>
<name>A0A1F5TPK1_9BACT</name>
<accession>A0A1F5TPK1</accession>
<protein>
    <recommendedName>
        <fullName evidence="2">Peptidase C39-like domain-containing protein</fullName>
    </recommendedName>
</protein>
<dbReference type="InterPro" id="IPR039564">
    <property type="entry name" value="Peptidase_C39-like"/>
</dbReference>
<evidence type="ECO:0000313" key="3">
    <source>
        <dbReference type="EMBL" id="OGF40451.1"/>
    </source>
</evidence>
<reference evidence="3 4" key="1">
    <citation type="journal article" date="2016" name="Nat. Commun.">
        <title>Thousands of microbial genomes shed light on interconnected biogeochemical processes in an aquifer system.</title>
        <authorList>
            <person name="Anantharaman K."/>
            <person name="Brown C.T."/>
            <person name="Hug L.A."/>
            <person name="Sharon I."/>
            <person name="Castelle C.J."/>
            <person name="Probst A.J."/>
            <person name="Thomas B.C."/>
            <person name="Singh A."/>
            <person name="Wilkins M.J."/>
            <person name="Karaoz U."/>
            <person name="Brodie E.L."/>
            <person name="Williams K.H."/>
            <person name="Hubbard S.S."/>
            <person name="Banfield J.F."/>
        </authorList>
    </citation>
    <scope>NUCLEOTIDE SEQUENCE [LARGE SCALE GENOMIC DNA]</scope>
</reference>
<keyword evidence="1" id="KW-1133">Transmembrane helix</keyword>
<dbReference type="AlphaFoldDB" id="A0A1F5TPK1"/>
<organism evidence="3 4">
    <name type="scientific">Candidatus Falkowbacteria bacterium RIFOXYD2_FULL_34_120</name>
    <dbReference type="NCBI Taxonomy" id="1798007"/>
    <lineage>
        <taxon>Bacteria</taxon>
        <taxon>Candidatus Falkowiibacteriota</taxon>
    </lineage>
</organism>
<sequence length="275" mass="31762">MTPCFVFGAVSFNDYNSDYNSKKLEVPHLIQKKRGCAPTSLAMIMKYYGVDPGNYHKMFYSDTFGHSPLAIKYKAGENGFVVRLVNQGSFSEIKQLIDNGIPIIAFGISENFDWRRVKEYIRGDICGHVLVVSGYFSHLSRGTRITNLNINDPGDKKADIINLKEFEENFWNNSVFYGYKNYYIAIAPGGSLQAKALNEIFPYNRSSVVFSFSLYIVYFLEKTFYSLEKFFDFFKIHGVYNLTICLIIIFGLFIALCSLILIIFYRFIFFLKKIY</sequence>
<keyword evidence="1" id="KW-0472">Membrane</keyword>